<proteinExistence type="predicted"/>
<organism evidence="1 2">
    <name type="scientific">Paraburkholderia caballeronis</name>
    <dbReference type="NCBI Taxonomy" id="416943"/>
    <lineage>
        <taxon>Bacteria</taxon>
        <taxon>Pseudomonadati</taxon>
        <taxon>Pseudomonadota</taxon>
        <taxon>Betaproteobacteria</taxon>
        <taxon>Burkholderiales</taxon>
        <taxon>Burkholderiaceae</taxon>
        <taxon>Paraburkholderia</taxon>
    </lineage>
</organism>
<dbReference type="InterPro" id="IPR058522">
    <property type="entry name" value="DUF8209"/>
</dbReference>
<sequence>MGATKGTSVASAMSRSLFRYELKRKVLPTFTLNGIRRLRWILTHRLSVFVGRTIPGVGWILLANDVYKITYHTLVKYNRIVMPEDRVF</sequence>
<evidence type="ECO:0000313" key="1">
    <source>
        <dbReference type="EMBL" id="SEM08655.1"/>
    </source>
</evidence>
<dbReference type="Proteomes" id="UP000199120">
    <property type="component" value="Unassembled WGS sequence"/>
</dbReference>
<keyword evidence="2" id="KW-1185">Reference proteome</keyword>
<protein>
    <submittedName>
        <fullName evidence="1">Uncharacterized protein</fullName>
    </submittedName>
</protein>
<accession>A0A1H7VIE6</accession>
<dbReference type="Pfam" id="PF26636">
    <property type="entry name" value="DUF8209"/>
    <property type="match status" value="1"/>
</dbReference>
<name>A0A1H7VIE6_9BURK</name>
<dbReference type="EMBL" id="FOAJ01000025">
    <property type="protein sequence ID" value="SEM08655.1"/>
    <property type="molecule type" value="Genomic_DNA"/>
</dbReference>
<dbReference type="AlphaFoldDB" id="A0A1H7VIE6"/>
<reference evidence="2" key="1">
    <citation type="submission" date="2016-10" db="EMBL/GenBank/DDBJ databases">
        <authorList>
            <person name="Varghese N."/>
            <person name="Submissions S."/>
        </authorList>
    </citation>
    <scope>NUCLEOTIDE SEQUENCE [LARGE SCALE GENOMIC DNA]</scope>
    <source>
        <strain evidence="2">LMG 26416</strain>
    </source>
</reference>
<evidence type="ECO:0000313" key="2">
    <source>
        <dbReference type="Proteomes" id="UP000199120"/>
    </source>
</evidence>
<gene>
    <name evidence="1" type="ORF">SAMN05192542_12518</name>
</gene>